<name>A0A502CC88_9SPHN</name>
<gene>
    <name evidence="3" type="ORF">EAH84_13710</name>
</gene>
<dbReference type="GO" id="GO:0004519">
    <property type="term" value="F:endonuclease activity"/>
    <property type="evidence" value="ECO:0007669"/>
    <property type="project" value="UniProtKB-KW"/>
</dbReference>
<proteinExistence type="predicted"/>
<dbReference type="InterPro" id="IPR011335">
    <property type="entry name" value="Restrct_endonuc-II-like"/>
</dbReference>
<keyword evidence="3" id="KW-0540">Nuclease</keyword>
<dbReference type="Gene3D" id="3.40.960.10">
    <property type="entry name" value="VSR Endonuclease"/>
    <property type="match status" value="1"/>
</dbReference>
<comment type="caution">
    <text evidence="3">The sequence shown here is derived from an EMBL/GenBank/DDBJ whole genome shotgun (WGS) entry which is preliminary data.</text>
</comment>
<dbReference type="SUPFAM" id="SSF52980">
    <property type="entry name" value="Restriction endonuclease-like"/>
    <property type="match status" value="1"/>
</dbReference>
<dbReference type="PANTHER" id="PTHR38590">
    <property type="entry name" value="BLL0828 PROTEIN"/>
    <property type="match status" value="1"/>
</dbReference>
<dbReference type="CDD" id="cd01038">
    <property type="entry name" value="Endonuclease_DUF559"/>
    <property type="match status" value="1"/>
</dbReference>
<dbReference type="InterPro" id="IPR047216">
    <property type="entry name" value="Endonuclease_DUF559_bact"/>
</dbReference>
<dbReference type="EMBL" id="RCZK01000014">
    <property type="protein sequence ID" value="TPG09639.1"/>
    <property type="molecule type" value="Genomic_DNA"/>
</dbReference>
<evidence type="ECO:0000256" key="1">
    <source>
        <dbReference type="SAM" id="MobiDB-lite"/>
    </source>
</evidence>
<accession>A0A502CC88</accession>
<evidence type="ECO:0000313" key="4">
    <source>
        <dbReference type="Proteomes" id="UP000318413"/>
    </source>
</evidence>
<keyword evidence="4" id="KW-1185">Reference proteome</keyword>
<evidence type="ECO:0000313" key="3">
    <source>
        <dbReference type="EMBL" id="TPG09639.1"/>
    </source>
</evidence>
<keyword evidence="3" id="KW-0255">Endonuclease</keyword>
<feature type="domain" description="DUF559" evidence="2">
    <location>
        <begin position="19"/>
        <end position="120"/>
    </location>
</feature>
<evidence type="ECO:0000259" key="2">
    <source>
        <dbReference type="Pfam" id="PF04480"/>
    </source>
</evidence>
<dbReference type="PANTHER" id="PTHR38590:SF1">
    <property type="entry name" value="BLL0828 PROTEIN"/>
    <property type="match status" value="1"/>
</dbReference>
<protein>
    <submittedName>
        <fullName evidence="3">Endonuclease domain-containing protein</fullName>
    </submittedName>
</protein>
<dbReference type="OrthoDB" id="9798754at2"/>
<keyword evidence="3" id="KW-0378">Hydrolase</keyword>
<sequence>MRGNADGLTKRQLLPTGTTTKVRTLRHNRTEPEARLWRALRETFPDTKFRFQDPFGRYIADFCAHRAKLIIEIDGDTHATTEIYDANRTHFLNLEGYHVIRFTNADVMHNLDGVIAEITIQVPSPPVGEGGSGAQRRGRMRGSRET</sequence>
<reference evidence="3 4" key="1">
    <citation type="journal article" date="2019" name="Environ. Microbiol.">
        <title>Species interactions and distinct microbial communities in high Arctic permafrost affected cryosols are associated with the CH4 and CO2 gas fluxes.</title>
        <authorList>
            <person name="Altshuler I."/>
            <person name="Hamel J."/>
            <person name="Turney S."/>
            <person name="Magnuson E."/>
            <person name="Levesque R."/>
            <person name="Greer C."/>
            <person name="Whyte L.G."/>
        </authorList>
    </citation>
    <scope>NUCLEOTIDE SEQUENCE [LARGE SCALE GENOMIC DNA]</scope>
    <source>
        <strain evidence="3 4">S5.1</strain>
    </source>
</reference>
<dbReference type="AlphaFoldDB" id="A0A502CC88"/>
<dbReference type="Pfam" id="PF04480">
    <property type="entry name" value="DUF559"/>
    <property type="match status" value="1"/>
</dbReference>
<dbReference type="Proteomes" id="UP000318413">
    <property type="component" value="Unassembled WGS sequence"/>
</dbReference>
<organism evidence="3 4">
    <name type="scientific">Sphingomonas oligophenolica</name>
    <dbReference type="NCBI Taxonomy" id="301154"/>
    <lineage>
        <taxon>Bacteria</taxon>
        <taxon>Pseudomonadati</taxon>
        <taxon>Pseudomonadota</taxon>
        <taxon>Alphaproteobacteria</taxon>
        <taxon>Sphingomonadales</taxon>
        <taxon>Sphingomonadaceae</taxon>
        <taxon>Sphingomonas</taxon>
    </lineage>
</organism>
<feature type="region of interest" description="Disordered" evidence="1">
    <location>
        <begin position="124"/>
        <end position="146"/>
    </location>
</feature>
<dbReference type="InterPro" id="IPR007569">
    <property type="entry name" value="DUF559"/>
</dbReference>
<dbReference type="RefSeq" id="WP_140872569.1">
    <property type="nucleotide sequence ID" value="NZ_RCZK01000014.1"/>
</dbReference>
<feature type="compositionally biased region" description="Basic residues" evidence="1">
    <location>
        <begin position="136"/>
        <end position="146"/>
    </location>
</feature>